<dbReference type="Proteomes" id="UP000630097">
    <property type="component" value="Unassembled WGS sequence"/>
</dbReference>
<organism evidence="2 3">
    <name type="scientific">Planotetraspora kaengkrachanensis</name>
    <dbReference type="NCBI Taxonomy" id="575193"/>
    <lineage>
        <taxon>Bacteria</taxon>
        <taxon>Bacillati</taxon>
        <taxon>Actinomycetota</taxon>
        <taxon>Actinomycetes</taxon>
        <taxon>Streptosporangiales</taxon>
        <taxon>Streptosporangiaceae</taxon>
        <taxon>Planotetraspora</taxon>
    </lineage>
</organism>
<reference evidence="2 3" key="1">
    <citation type="submission" date="2021-01" db="EMBL/GenBank/DDBJ databases">
        <title>Whole genome shotgun sequence of Planotetraspora kaengkrachanensis NBRC 104272.</title>
        <authorList>
            <person name="Komaki H."/>
            <person name="Tamura T."/>
        </authorList>
    </citation>
    <scope>NUCLEOTIDE SEQUENCE [LARGE SCALE GENOMIC DNA]</scope>
    <source>
        <strain evidence="2 3">NBRC 104272</strain>
    </source>
</reference>
<dbReference type="EMBL" id="BONV01000043">
    <property type="protein sequence ID" value="GIG83734.1"/>
    <property type="molecule type" value="Genomic_DNA"/>
</dbReference>
<feature type="compositionally biased region" description="Basic residues" evidence="1">
    <location>
        <begin position="75"/>
        <end position="85"/>
    </location>
</feature>
<feature type="region of interest" description="Disordered" evidence="1">
    <location>
        <begin position="57"/>
        <end position="85"/>
    </location>
</feature>
<name>A0A8J3PZ08_9ACTN</name>
<comment type="caution">
    <text evidence="2">The sequence shown here is derived from an EMBL/GenBank/DDBJ whole genome shotgun (WGS) entry which is preliminary data.</text>
</comment>
<evidence type="ECO:0000313" key="2">
    <source>
        <dbReference type="EMBL" id="GIG83734.1"/>
    </source>
</evidence>
<evidence type="ECO:0000256" key="1">
    <source>
        <dbReference type="SAM" id="MobiDB-lite"/>
    </source>
</evidence>
<evidence type="ECO:0000313" key="3">
    <source>
        <dbReference type="Proteomes" id="UP000630097"/>
    </source>
</evidence>
<feature type="compositionally biased region" description="Basic and acidic residues" evidence="1">
    <location>
        <begin position="57"/>
        <end position="66"/>
    </location>
</feature>
<gene>
    <name evidence="2" type="ORF">Pka01_68610</name>
</gene>
<sequence length="85" mass="8604">MISGRAQFAAIRSVCSGSAYGDIVQVALGATAAWAGTGGADVPDICRMLSGSIDAEHPAAAEDRHGSGAAENAKGRHSRRVPALR</sequence>
<protein>
    <submittedName>
        <fullName evidence="2">Uncharacterized protein</fullName>
    </submittedName>
</protein>
<dbReference type="AlphaFoldDB" id="A0A8J3PZ08"/>
<keyword evidence="3" id="KW-1185">Reference proteome</keyword>
<accession>A0A8J3PZ08</accession>
<proteinExistence type="predicted"/>